<dbReference type="GO" id="GO:0006777">
    <property type="term" value="P:Mo-molybdopterin cofactor biosynthetic process"/>
    <property type="evidence" value="ECO:0007669"/>
    <property type="project" value="UniProtKB-UniRule"/>
</dbReference>
<dbReference type="RefSeq" id="WP_095912934.1">
    <property type="nucleotide sequence ID" value="NZ_CAUQBY010000022.1"/>
</dbReference>
<dbReference type="PANTHER" id="PTHR10192:SF5">
    <property type="entry name" value="GEPHYRIN"/>
    <property type="match status" value="1"/>
</dbReference>
<keyword evidence="9 11" id="KW-0501">Molybdenum cofactor biosynthesis</keyword>
<sequence>MVNTNQAKDLIEAHIQTTEVVEVPLIEALGGYLATHIFAPIAMPSFSNSAMDGYGFRYMDSLSTDTFTIVGEVPAGKTVDIALGKGEAVRIFTGARVPSYVDTVVIQEKVTREGNTIHFDTTKVKKGENIRFKGEQSKEGDLVLHENTFVNAAVIGFLASLGIDKVKIFAKPTIGLLYTGDELVEIGNPLPEGKIYNANSYTLQAALAEIGQSLSLVQHIADTQQATEQAIREALKKVDILLLSGGISVGDYDFVRSSLQNIGIEEVFYKVAQKPGKPLYFGKYGHKRIFALPGNPASVFTCYHMYVKPFILGCYGRNNFRKEMDYATLTHPYDRKKGELTQYLKAYVDKAKVMVLHSQESHKLDTLPLTNCLLEFPAGKTILEKDEKVKIWRL</sequence>
<comment type="pathway">
    <text evidence="3 11">Cofactor biosynthesis; molybdopterin biosynthesis.</text>
</comment>
<keyword evidence="7 11" id="KW-0479">Metal-binding</keyword>
<dbReference type="EMBL" id="CP022384">
    <property type="protein sequence ID" value="ATA81001.1"/>
    <property type="molecule type" value="Genomic_DNA"/>
</dbReference>
<evidence type="ECO:0000313" key="14">
    <source>
        <dbReference type="Proteomes" id="UP000217276"/>
    </source>
</evidence>
<dbReference type="SUPFAM" id="SSF53218">
    <property type="entry name" value="Molybdenum cofactor biosynthesis proteins"/>
    <property type="match status" value="1"/>
</dbReference>
<dbReference type="SUPFAM" id="SSF63867">
    <property type="entry name" value="MoeA C-terminal domain-like"/>
    <property type="match status" value="1"/>
</dbReference>
<evidence type="ECO:0000256" key="9">
    <source>
        <dbReference type="ARBA" id="ARBA00023150"/>
    </source>
</evidence>
<evidence type="ECO:0000259" key="12">
    <source>
        <dbReference type="SMART" id="SM00852"/>
    </source>
</evidence>
<reference evidence="14" key="1">
    <citation type="submission" date="2017-06" db="EMBL/GenBank/DDBJ databases">
        <title>Capnocytophaga spp. assemblies.</title>
        <authorList>
            <person name="Gulvik C.A."/>
        </authorList>
    </citation>
    <scope>NUCLEOTIDE SEQUENCE [LARGE SCALE GENOMIC DNA]</scope>
    <source>
        <strain evidence="14">H6253</strain>
    </source>
</reference>
<comment type="function">
    <text evidence="2 11">Catalyzes the insertion of molybdate into adenylated molybdopterin with the concomitant release of AMP.</text>
</comment>
<keyword evidence="8 11" id="KW-0460">Magnesium</keyword>
<dbReference type="UniPathway" id="UPA00344"/>
<dbReference type="Gene3D" id="3.90.105.10">
    <property type="entry name" value="Molybdopterin biosynthesis moea protein, domain 2"/>
    <property type="match status" value="1"/>
</dbReference>
<dbReference type="PROSITE" id="PS01079">
    <property type="entry name" value="MOCF_BIOSYNTHESIS_2"/>
    <property type="match status" value="1"/>
</dbReference>
<keyword evidence="5 11" id="KW-0500">Molybdenum</keyword>
<protein>
    <recommendedName>
        <fullName evidence="11">Molybdopterin molybdenumtransferase</fullName>
        <ecNumber evidence="11">2.10.1.1</ecNumber>
    </recommendedName>
</protein>
<dbReference type="InterPro" id="IPR036135">
    <property type="entry name" value="MoeA_linker/N_sf"/>
</dbReference>
<comment type="cofactor">
    <cofactor evidence="1 11">
        <name>Mg(2+)</name>
        <dbReference type="ChEBI" id="CHEBI:18420"/>
    </cofactor>
</comment>
<dbReference type="NCBIfam" id="NF045515">
    <property type="entry name" value="Glp_gephyrin"/>
    <property type="match status" value="1"/>
</dbReference>
<dbReference type="Proteomes" id="UP000217276">
    <property type="component" value="Chromosome"/>
</dbReference>
<gene>
    <name evidence="13" type="ORF">CGC53_00825</name>
</gene>
<dbReference type="FunFam" id="3.40.980.10:FF:000004">
    <property type="entry name" value="Molybdopterin molybdenumtransferase"/>
    <property type="match status" value="1"/>
</dbReference>
<dbReference type="InterPro" id="IPR036688">
    <property type="entry name" value="MoeA_C_domain_IV_sf"/>
</dbReference>
<name>A0A250F7C1_9FLAO</name>
<evidence type="ECO:0000256" key="7">
    <source>
        <dbReference type="ARBA" id="ARBA00022723"/>
    </source>
</evidence>
<evidence type="ECO:0000313" key="13">
    <source>
        <dbReference type="EMBL" id="ATA81001.1"/>
    </source>
</evidence>
<keyword evidence="6 11" id="KW-0808">Transferase</keyword>
<dbReference type="InterPro" id="IPR036425">
    <property type="entry name" value="MoaB/Mog-like_dom_sf"/>
</dbReference>
<dbReference type="InterPro" id="IPR038987">
    <property type="entry name" value="MoeA-like"/>
</dbReference>
<dbReference type="Pfam" id="PF00994">
    <property type="entry name" value="MoCF_biosynth"/>
    <property type="match status" value="1"/>
</dbReference>
<dbReference type="SMART" id="SM00852">
    <property type="entry name" value="MoCF_biosynth"/>
    <property type="match status" value="1"/>
</dbReference>
<dbReference type="CDD" id="cd00887">
    <property type="entry name" value="MoeA"/>
    <property type="match status" value="1"/>
</dbReference>
<dbReference type="Pfam" id="PF03453">
    <property type="entry name" value="MoeA_N"/>
    <property type="match status" value="1"/>
</dbReference>
<evidence type="ECO:0000256" key="3">
    <source>
        <dbReference type="ARBA" id="ARBA00005046"/>
    </source>
</evidence>
<dbReference type="InterPro" id="IPR008284">
    <property type="entry name" value="MoCF_biosynth_CS"/>
</dbReference>
<evidence type="ECO:0000256" key="5">
    <source>
        <dbReference type="ARBA" id="ARBA00022505"/>
    </source>
</evidence>
<organism evidence="13 14">
    <name type="scientific">Capnocytophaga leadbetteri</name>
    <dbReference type="NCBI Taxonomy" id="327575"/>
    <lineage>
        <taxon>Bacteria</taxon>
        <taxon>Pseudomonadati</taxon>
        <taxon>Bacteroidota</taxon>
        <taxon>Flavobacteriia</taxon>
        <taxon>Flavobacteriales</taxon>
        <taxon>Flavobacteriaceae</taxon>
        <taxon>Capnocytophaga</taxon>
    </lineage>
</organism>
<evidence type="ECO:0000256" key="2">
    <source>
        <dbReference type="ARBA" id="ARBA00002901"/>
    </source>
</evidence>
<dbReference type="GO" id="GO:0061599">
    <property type="term" value="F:molybdopterin molybdotransferase activity"/>
    <property type="evidence" value="ECO:0007669"/>
    <property type="project" value="UniProtKB-UniRule"/>
</dbReference>
<dbReference type="Gene3D" id="2.170.190.11">
    <property type="entry name" value="Molybdopterin biosynthesis moea protein, domain 3"/>
    <property type="match status" value="1"/>
</dbReference>
<dbReference type="SUPFAM" id="SSF63882">
    <property type="entry name" value="MoeA N-terminal region -like"/>
    <property type="match status" value="1"/>
</dbReference>
<comment type="catalytic activity">
    <reaction evidence="10">
        <text>adenylyl-molybdopterin + molybdate = Mo-molybdopterin + AMP + H(+)</text>
        <dbReference type="Rhea" id="RHEA:35047"/>
        <dbReference type="ChEBI" id="CHEBI:15378"/>
        <dbReference type="ChEBI" id="CHEBI:36264"/>
        <dbReference type="ChEBI" id="CHEBI:62727"/>
        <dbReference type="ChEBI" id="CHEBI:71302"/>
        <dbReference type="ChEBI" id="CHEBI:456215"/>
        <dbReference type="EC" id="2.10.1.1"/>
    </reaction>
</comment>
<accession>A0A250F7C1</accession>
<evidence type="ECO:0000256" key="1">
    <source>
        <dbReference type="ARBA" id="ARBA00001946"/>
    </source>
</evidence>
<dbReference type="NCBIfam" id="TIGR00177">
    <property type="entry name" value="molyb_syn"/>
    <property type="match status" value="1"/>
</dbReference>
<evidence type="ECO:0000256" key="8">
    <source>
        <dbReference type="ARBA" id="ARBA00022842"/>
    </source>
</evidence>
<dbReference type="AlphaFoldDB" id="A0A250F7C1"/>
<dbReference type="EC" id="2.10.1.1" evidence="11"/>
<keyword evidence="14" id="KW-1185">Reference proteome</keyword>
<evidence type="ECO:0000256" key="11">
    <source>
        <dbReference type="RuleBase" id="RU365090"/>
    </source>
</evidence>
<evidence type="ECO:0000256" key="6">
    <source>
        <dbReference type="ARBA" id="ARBA00022679"/>
    </source>
</evidence>
<comment type="similarity">
    <text evidence="4 11">Belongs to the MoeA family.</text>
</comment>
<evidence type="ECO:0000256" key="4">
    <source>
        <dbReference type="ARBA" id="ARBA00010763"/>
    </source>
</evidence>
<dbReference type="GO" id="GO:0046872">
    <property type="term" value="F:metal ion binding"/>
    <property type="evidence" value="ECO:0007669"/>
    <property type="project" value="UniProtKB-UniRule"/>
</dbReference>
<feature type="domain" description="MoaB/Mog" evidence="12">
    <location>
        <begin position="175"/>
        <end position="313"/>
    </location>
</feature>
<dbReference type="InterPro" id="IPR005110">
    <property type="entry name" value="MoeA_linker/N"/>
</dbReference>
<dbReference type="Gene3D" id="2.40.340.10">
    <property type="entry name" value="MoeA, C-terminal, domain IV"/>
    <property type="match status" value="1"/>
</dbReference>
<evidence type="ECO:0000256" key="10">
    <source>
        <dbReference type="ARBA" id="ARBA00047317"/>
    </source>
</evidence>
<proteinExistence type="inferred from homology"/>
<dbReference type="InterPro" id="IPR001453">
    <property type="entry name" value="MoaB/Mog_dom"/>
</dbReference>
<dbReference type="Gene3D" id="3.40.980.10">
    <property type="entry name" value="MoaB/Mog-like domain"/>
    <property type="match status" value="1"/>
</dbReference>
<dbReference type="GO" id="GO:0005829">
    <property type="term" value="C:cytosol"/>
    <property type="evidence" value="ECO:0007669"/>
    <property type="project" value="TreeGrafter"/>
</dbReference>
<dbReference type="PANTHER" id="PTHR10192">
    <property type="entry name" value="MOLYBDOPTERIN BIOSYNTHESIS PROTEIN"/>
    <property type="match status" value="1"/>
</dbReference>
<dbReference type="KEGG" id="clk:CGC53_00825"/>